<evidence type="ECO:0000313" key="2">
    <source>
        <dbReference type="EMBL" id="MBK5142329.1"/>
    </source>
</evidence>
<name>A0ABS1IKQ7_9GAMM</name>
<accession>A0ABS1IKQ7</accession>
<evidence type="ECO:0000259" key="1">
    <source>
        <dbReference type="Pfam" id="PF14243"/>
    </source>
</evidence>
<dbReference type="InterPro" id="IPR025643">
    <property type="entry name" value="R2K_3"/>
</dbReference>
<organism evidence="2 3">
    <name type="scientific">Limnobaculum allomyrinae</name>
    <dbReference type="NCBI Taxonomy" id="2791986"/>
    <lineage>
        <taxon>Bacteria</taxon>
        <taxon>Pseudomonadati</taxon>
        <taxon>Pseudomonadota</taxon>
        <taxon>Gammaproteobacteria</taxon>
        <taxon>Enterobacterales</taxon>
        <taxon>Budviciaceae</taxon>
        <taxon>Limnobaculum</taxon>
    </lineage>
</organism>
<keyword evidence="3" id="KW-1185">Reference proteome</keyword>
<dbReference type="Proteomes" id="UP001296921">
    <property type="component" value="Unassembled WGS sequence"/>
</dbReference>
<dbReference type="Pfam" id="PF14243">
    <property type="entry name" value="R2K_3"/>
    <property type="match status" value="1"/>
</dbReference>
<comment type="caution">
    <text evidence="2">The sequence shown here is derived from an EMBL/GenBank/DDBJ whole genome shotgun (WGS) entry which is preliminary data.</text>
</comment>
<protein>
    <submittedName>
        <fullName evidence="2">ATP-grasp domain-containing protein</fullName>
    </submittedName>
</protein>
<gene>
    <name evidence="2" type="ORF">I2494_01090</name>
</gene>
<feature type="domain" description="ATP-grasp" evidence="1">
    <location>
        <begin position="13"/>
        <end position="83"/>
    </location>
</feature>
<proteinExistence type="predicted"/>
<dbReference type="EMBL" id="JADRCR010000001">
    <property type="protein sequence ID" value="MBK5142329.1"/>
    <property type="molecule type" value="Genomic_DNA"/>
</dbReference>
<sequence length="88" mass="10221">MRHFEHFEHFDEQSERRYFVLKGKVYSSDNLIPTLATEIAKGIGSPFFTIDMANNDAGELRLIEIGDRQVSDIKEWPAQRLVQILNLL</sequence>
<reference evidence="2 3" key="1">
    <citation type="submission" date="2020-11" db="EMBL/GenBank/DDBJ databases">
        <title>Insectihabitans protaetiae gen. nov. sp. nov. and Insectihabitans allomyrinae sp. nov., isolated from larvae of Protaetia brevitarsis seulensis and Allomyrina dichotoma, respectively.</title>
        <authorList>
            <person name="Lee S.D."/>
            <person name="Byeon Y.-S."/>
            <person name="Kim S.-M."/>
            <person name="Yang H.L."/>
            <person name="Kim I.S."/>
        </authorList>
    </citation>
    <scope>NUCLEOTIDE SEQUENCE [LARGE SCALE GENOMIC DNA]</scope>
    <source>
        <strain evidence="2 3">BWR-B9</strain>
    </source>
</reference>
<evidence type="ECO:0000313" key="3">
    <source>
        <dbReference type="Proteomes" id="UP001296921"/>
    </source>
</evidence>